<dbReference type="CDD" id="cd04318">
    <property type="entry name" value="EcAsnRS_like_N"/>
    <property type="match status" value="1"/>
</dbReference>
<dbReference type="EMBL" id="OZ022412">
    <property type="protein sequence ID" value="CAK9442354.1"/>
    <property type="molecule type" value="Genomic_DNA"/>
</dbReference>
<organism evidence="9 10">
    <name type="scientific">Lodderomyces beijingensis</name>
    <dbReference type="NCBI Taxonomy" id="1775926"/>
    <lineage>
        <taxon>Eukaryota</taxon>
        <taxon>Fungi</taxon>
        <taxon>Dikarya</taxon>
        <taxon>Ascomycota</taxon>
        <taxon>Saccharomycotina</taxon>
        <taxon>Pichiomycetes</taxon>
        <taxon>Debaryomycetaceae</taxon>
        <taxon>Candida/Lodderomyces clade</taxon>
        <taxon>Lodderomyces</taxon>
    </lineage>
</organism>
<gene>
    <name evidence="9" type="ORF">LODBEIA_P60970</name>
</gene>
<dbReference type="Proteomes" id="UP001497383">
    <property type="component" value="Chromosome 8"/>
</dbReference>
<dbReference type="Pfam" id="PF00152">
    <property type="entry name" value="tRNA-synt_2"/>
    <property type="match status" value="1"/>
</dbReference>
<keyword evidence="3" id="KW-0436">Ligase</keyword>
<evidence type="ECO:0000256" key="5">
    <source>
        <dbReference type="ARBA" id="ARBA00022840"/>
    </source>
</evidence>
<dbReference type="NCBIfam" id="NF003037">
    <property type="entry name" value="PRK03932.1"/>
    <property type="match status" value="1"/>
</dbReference>
<dbReference type="InterPro" id="IPR002312">
    <property type="entry name" value="Asp/Asn-tRNA-synth_IIb"/>
</dbReference>
<dbReference type="InterPro" id="IPR004522">
    <property type="entry name" value="Asn-tRNA-ligase"/>
</dbReference>
<keyword evidence="4" id="KW-0547">Nucleotide-binding</keyword>
<dbReference type="Gene3D" id="2.40.50.140">
    <property type="entry name" value="Nucleic acid-binding proteins"/>
    <property type="match status" value="1"/>
</dbReference>
<dbReference type="InterPro" id="IPR006195">
    <property type="entry name" value="aa-tRNA-synth_II"/>
</dbReference>
<keyword evidence="10" id="KW-1185">Reference proteome</keyword>
<dbReference type="Gene3D" id="3.30.930.10">
    <property type="entry name" value="Bira Bifunctional Protein, Domain 2"/>
    <property type="match status" value="1"/>
</dbReference>
<comment type="similarity">
    <text evidence="1">Belongs to the class-II aminoacyl-tRNA synthetase family.</text>
</comment>
<evidence type="ECO:0000256" key="7">
    <source>
        <dbReference type="ARBA" id="ARBA00023146"/>
    </source>
</evidence>
<dbReference type="InterPro" id="IPR012340">
    <property type="entry name" value="NA-bd_OB-fold"/>
</dbReference>
<dbReference type="InterPro" id="IPR004365">
    <property type="entry name" value="NA-bd_OB_tRNA"/>
</dbReference>
<dbReference type="SUPFAM" id="SSF50249">
    <property type="entry name" value="Nucleic acid-binding proteins"/>
    <property type="match status" value="1"/>
</dbReference>
<name>A0ABP0ZUQ6_9ASCO</name>
<keyword evidence="5" id="KW-0067">ATP-binding</keyword>
<dbReference type="RefSeq" id="XP_066833035.1">
    <property type="nucleotide sequence ID" value="XM_066976502.1"/>
</dbReference>
<evidence type="ECO:0000256" key="2">
    <source>
        <dbReference type="ARBA" id="ARBA00012816"/>
    </source>
</evidence>
<dbReference type="PANTHER" id="PTHR22594:SF34">
    <property type="entry name" value="ASPARAGINE--TRNA LIGASE, MITOCHONDRIAL-RELATED"/>
    <property type="match status" value="1"/>
</dbReference>
<reference evidence="9 10" key="1">
    <citation type="submission" date="2024-03" db="EMBL/GenBank/DDBJ databases">
        <authorList>
            <person name="Brejova B."/>
        </authorList>
    </citation>
    <scope>NUCLEOTIDE SEQUENCE [LARGE SCALE GENOMIC DNA]</scope>
    <source>
        <strain evidence="9 10">CBS 14171</strain>
    </source>
</reference>
<accession>A0ABP0ZUQ6</accession>
<evidence type="ECO:0000259" key="8">
    <source>
        <dbReference type="PROSITE" id="PS50862"/>
    </source>
</evidence>
<dbReference type="Pfam" id="PF01336">
    <property type="entry name" value="tRNA_anti-codon"/>
    <property type="match status" value="1"/>
</dbReference>
<dbReference type="EC" id="6.1.1.22" evidence="2"/>
<dbReference type="InterPro" id="IPR004364">
    <property type="entry name" value="Aa-tRNA-synt_II"/>
</dbReference>
<dbReference type="PRINTS" id="PR01042">
    <property type="entry name" value="TRNASYNTHASP"/>
</dbReference>
<evidence type="ECO:0000256" key="4">
    <source>
        <dbReference type="ARBA" id="ARBA00022741"/>
    </source>
</evidence>
<protein>
    <recommendedName>
        <fullName evidence="2">asparagine--tRNA ligase</fullName>
        <ecNumber evidence="2">6.1.1.22</ecNumber>
    </recommendedName>
</protein>
<proteinExistence type="inferred from homology"/>
<keyword evidence="7" id="KW-0030">Aminoacyl-tRNA synthetase</keyword>
<evidence type="ECO:0000256" key="3">
    <source>
        <dbReference type="ARBA" id="ARBA00022598"/>
    </source>
</evidence>
<dbReference type="PANTHER" id="PTHR22594">
    <property type="entry name" value="ASPARTYL/LYSYL-TRNA SYNTHETASE"/>
    <property type="match status" value="1"/>
</dbReference>
<evidence type="ECO:0000256" key="1">
    <source>
        <dbReference type="ARBA" id="ARBA00008226"/>
    </source>
</evidence>
<keyword evidence="6" id="KW-0648">Protein biosynthesis</keyword>
<dbReference type="PROSITE" id="PS50862">
    <property type="entry name" value="AA_TRNA_LIGASE_II"/>
    <property type="match status" value="1"/>
</dbReference>
<feature type="domain" description="Aminoacyl-transfer RNA synthetases class-II family profile" evidence="8">
    <location>
        <begin position="152"/>
        <end position="454"/>
    </location>
</feature>
<dbReference type="SUPFAM" id="SSF55681">
    <property type="entry name" value="Class II aaRS and biotin synthetases"/>
    <property type="match status" value="1"/>
</dbReference>
<sequence length="464" mass="52712">MALPTRSLLRRAIHQASSLPPTIKEQLGIPAEDGKIVKTHGFVKSIRKSKNVGFLDLTDGTTSQELKVILRTQNQPKFQVGQSVSITGEWSRSAGKGQDKELRYDPENPRHSYQIIGSVPDDYPLQKKVTSMSFLRSLPSLKHRTATIASFYRLRSFLEGQMLQFFNTRGFTKVSPPIITSSDCEGAGETFKIAKSEDFFGKAAYLTVSTQLHIEALAMALNRVWTLTPCFRAEESNTTRHLSEFWMLEAEVCHANSLEQILSLTEDMIRFVTQKLVDSKDEYLRGVYFDPAVVEGRWLSLLGPRNRWHRMTYIEAIEKINAEHQARLKFGDSLSLEHERLLARDGPVFVTDYPQSVKPFYMSKSANFDETHPTVACFDLLLPEFGELVGGSLREHEYETLTQTMTRQGMSLDEMEWYTDLRRNGTVPHGGFGMGWERFITYLSGHDNVRDVIPFPRAPGLCKA</sequence>
<evidence type="ECO:0000313" key="10">
    <source>
        <dbReference type="Proteomes" id="UP001497383"/>
    </source>
</evidence>
<evidence type="ECO:0000256" key="6">
    <source>
        <dbReference type="ARBA" id="ARBA00022917"/>
    </source>
</evidence>
<dbReference type="GeneID" id="92211293"/>
<evidence type="ECO:0000313" key="9">
    <source>
        <dbReference type="EMBL" id="CAK9442354.1"/>
    </source>
</evidence>
<dbReference type="InterPro" id="IPR045864">
    <property type="entry name" value="aa-tRNA-synth_II/BPL/LPL"/>
</dbReference>
<dbReference type="NCBIfam" id="TIGR00457">
    <property type="entry name" value="asnS"/>
    <property type="match status" value="1"/>
</dbReference>